<name>A0A8B9B1L4_PHODC</name>
<dbReference type="AlphaFoldDB" id="A0A8B9B1L4"/>
<accession>A0A8B9B1L4</accession>
<proteinExistence type="predicted"/>
<sequence>MVDVDRRMAGLTPAHAAGLRRLSTRAATAPAISAARNGIFSFSPLAEAVISHLKASSVPVHAGLSDAEFARLEAQFGFAFPPDLRAVLSLGLPAAPGFPDWRSLPRLRTSLDLPLAAVSLQIARAALWPRSWGPRPADPDRALRLARASLRRAPLLLPLFDRCYIPCRPCLAGNPVFFVDESRLLCCGFDLSDFFRRESAFRSPSPSLRLHPSASDESSPSTRRSLDSLAGKTPRWVEFWSDAAAYDRRRRNSSSTTSTSSYETASSSSSSSPLPPPDPERFVEIRPPPRLPDWVETYLDRIGSVLREGGWDESDVRDMVDVSASSDFFDDDGEAVAVDTEAVLDALLLKADRCSDSLRRSGWSSDDVSDALSFDFRRHREPRRPPVKLPPEIALKIEKLAEAVARS</sequence>
<dbReference type="PANTHER" id="PTHR32011:SF2">
    <property type="entry name" value="OS08G0472400 PROTEIN"/>
    <property type="match status" value="1"/>
</dbReference>
<dbReference type="GeneID" id="103712511"/>
<reference evidence="2" key="1">
    <citation type="journal article" date="2019" name="Nat. Commun.">
        <title>Genome-wide association mapping of date palm fruit traits.</title>
        <authorList>
            <person name="Hazzouri K.M."/>
            <person name="Gros-Balthazard M."/>
            <person name="Flowers J.M."/>
            <person name="Copetti D."/>
            <person name="Lemansour A."/>
            <person name="Lebrun M."/>
            <person name="Masmoudi K."/>
            <person name="Ferrand S."/>
            <person name="Dhar M.I."/>
            <person name="Fresquez Z.A."/>
            <person name="Rosas U."/>
            <person name="Zhang J."/>
            <person name="Talag J."/>
            <person name="Lee S."/>
            <person name="Kudrna D."/>
            <person name="Powell R.F."/>
            <person name="Leitch I.J."/>
            <person name="Krueger R.R."/>
            <person name="Wing R.A."/>
            <person name="Amiri K.M.A."/>
            <person name="Purugganan M.D."/>
        </authorList>
    </citation>
    <scope>NUCLEOTIDE SEQUENCE [LARGE SCALE GENOMIC DNA]</scope>
    <source>
        <strain evidence="2">cv. Khalas</strain>
    </source>
</reference>
<gene>
    <name evidence="3" type="primary">LOC103712511</name>
</gene>
<dbReference type="KEGG" id="pda:103712511"/>
<dbReference type="RefSeq" id="XP_038990103.1">
    <property type="nucleotide sequence ID" value="XM_039134175.1"/>
</dbReference>
<evidence type="ECO:0000313" key="3">
    <source>
        <dbReference type="RefSeq" id="XP_038990103.1"/>
    </source>
</evidence>
<reference evidence="3" key="2">
    <citation type="submission" date="2025-08" db="UniProtKB">
        <authorList>
            <consortium name="RefSeq"/>
        </authorList>
    </citation>
    <scope>IDENTIFICATION</scope>
    <source>
        <tissue evidence="3">Young leaves</tissue>
    </source>
</reference>
<evidence type="ECO:0000256" key="1">
    <source>
        <dbReference type="SAM" id="MobiDB-lite"/>
    </source>
</evidence>
<keyword evidence="2" id="KW-1185">Reference proteome</keyword>
<protein>
    <submittedName>
        <fullName evidence="3">Uncharacterized protein LOC103712511</fullName>
    </submittedName>
</protein>
<feature type="region of interest" description="Disordered" evidence="1">
    <location>
        <begin position="203"/>
        <end position="229"/>
    </location>
</feature>
<feature type="region of interest" description="Disordered" evidence="1">
    <location>
        <begin position="250"/>
        <end position="287"/>
    </location>
</feature>
<feature type="compositionally biased region" description="Low complexity" evidence="1">
    <location>
        <begin position="203"/>
        <end position="215"/>
    </location>
</feature>
<dbReference type="Proteomes" id="UP000228380">
    <property type="component" value="Chromosome 15"/>
</dbReference>
<feature type="compositionally biased region" description="Low complexity" evidence="1">
    <location>
        <begin position="253"/>
        <end position="272"/>
    </location>
</feature>
<organism evidence="2 3">
    <name type="scientific">Phoenix dactylifera</name>
    <name type="common">Date palm</name>
    <dbReference type="NCBI Taxonomy" id="42345"/>
    <lineage>
        <taxon>Eukaryota</taxon>
        <taxon>Viridiplantae</taxon>
        <taxon>Streptophyta</taxon>
        <taxon>Embryophyta</taxon>
        <taxon>Tracheophyta</taxon>
        <taxon>Spermatophyta</taxon>
        <taxon>Magnoliopsida</taxon>
        <taxon>Liliopsida</taxon>
        <taxon>Arecaceae</taxon>
        <taxon>Coryphoideae</taxon>
        <taxon>Phoeniceae</taxon>
        <taxon>Phoenix</taxon>
    </lineage>
</organism>
<dbReference type="OrthoDB" id="1888829at2759"/>
<evidence type="ECO:0000313" key="2">
    <source>
        <dbReference type="Proteomes" id="UP000228380"/>
    </source>
</evidence>
<dbReference type="PANTHER" id="PTHR32011">
    <property type="entry name" value="OS08G0472400 PROTEIN"/>
    <property type="match status" value="1"/>
</dbReference>